<dbReference type="STRING" id="106549.A0A540K2U7"/>
<feature type="compositionally biased region" description="Acidic residues" evidence="1">
    <location>
        <begin position="29"/>
        <end position="43"/>
    </location>
</feature>
<evidence type="ECO:0000313" key="2">
    <source>
        <dbReference type="EMBL" id="TQD68604.1"/>
    </source>
</evidence>
<dbReference type="AlphaFoldDB" id="A0A540K2U7"/>
<evidence type="ECO:0000256" key="1">
    <source>
        <dbReference type="SAM" id="MobiDB-lite"/>
    </source>
</evidence>
<name>A0A540K2U7_MALBA</name>
<comment type="caution">
    <text evidence="2">The sequence shown here is derived from an EMBL/GenBank/DDBJ whole genome shotgun (WGS) entry which is preliminary data.</text>
</comment>
<feature type="compositionally biased region" description="Acidic residues" evidence="1">
    <location>
        <begin position="50"/>
        <end position="60"/>
    </location>
</feature>
<keyword evidence="3" id="KW-1185">Reference proteome</keyword>
<evidence type="ECO:0000313" key="3">
    <source>
        <dbReference type="Proteomes" id="UP000315295"/>
    </source>
</evidence>
<protein>
    <submittedName>
        <fullName evidence="2">Uncharacterized protein</fullName>
    </submittedName>
</protein>
<feature type="compositionally biased region" description="Basic residues" evidence="1">
    <location>
        <begin position="8"/>
        <end position="18"/>
    </location>
</feature>
<accession>A0A540K2U7</accession>
<organism evidence="2 3">
    <name type="scientific">Malus baccata</name>
    <name type="common">Siberian crab apple</name>
    <name type="synonym">Pyrus baccata</name>
    <dbReference type="NCBI Taxonomy" id="106549"/>
    <lineage>
        <taxon>Eukaryota</taxon>
        <taxon>Viridiplantae</taxon>
        <taxon>Streptophyta</taxon>
        <taxon>Embryophyta</taxon>
        <taxon>Tracheophyta</taxon>
        <taxon>Spermatophyta</taxon>
        <taxon>Magnoliopsida</taxon>
        <taxon>eudicotyledons</taxon>
        <taxon>Gunneridae</taxon>
        <taxon>Pentapetalae</taxon>
        <taxon>rosids</taxon>
        <taxon>fabids</taxon>
        <taxon>Rosales</taxon>
        <taxon>Rosaceae</taxon>
        <taxon>Amygdaloideae</taxon>
        <taxon>Maleae</taxon>
        <taxon>Malus</taxon>
    </lineage>
</organism>
<dbReference type="Proteomes" id="UP000315295">
    <property type="component" value="Unassembled WGS sequence"/>
</dbReference>
<dbReference type="EMBL" id="VIEB01015960">
    <property type="protein sequence ID" value="TQD68604.1"/>
    <property type="molecule type" value="Genomic_DNA"/>
</dbReference>
<feature type="region of interest" description="Disordered" evidence="1">
    <location>
        <begin position="1"/>
        <end position="66"/>
    </location>
</feature>
<reference evidence="2 3" key="1">
    <citation type="journal article" date="2019" name="G3 (Bethesda)">
        <title>Sequencing of a Wild Apple (Malus baccata) Genome Unravels the Differences Between Cultivated and Wild Apple Species Regarding Disease Resistance and Cold Tolerance.</title>
        <authorList>
            <person name="Chen X."/>
        </authorList>
    </citation>
    <scope>NUCLEOTIDE SEQUENCE [LARGE SCALE GENOMIC DNA]</scope>
    <source>
        <strain evidence="3">cv. Shandingzi</strain>
        <tissue evidence="2">Leaves</tissue>
    </source>
</reference>
<proteinExistence type="predicted"/>
<gene>
    <name evidence="2" type="ORF">C1H46_045863</name>
</gene>
<sequence length="94" mass="10983">MQLVRESKRLRRERKKARINNTEIGGSSDDFESDGDDDDDYDDGFQSLFEPEDFYVDDDGDNKGETIDYREKGQFWTVDAHSVHDGGKQQMEPW</sequence>